<dbReference type="Proteomes" id="UP000784294">
    <property type="component" value="Unassembled WGS sequence"/>
</dbReference>
<evidence type="ECO:0000313" key="1">
    <source>
        <dbReference type="EMBL" id="VEL07488.1"/>
    </source>
</evidence>
<reference evidence="1" key="1">
    <citation type="submission" date="2018-11" db="EMBL/GenBank/DDBJ databases">
        <authorList>
            <consortium name="Pathogen Informatics"/>
        </authorList>
    </citation>
    <scope>NUCLEOTIDE SEQUENCE</scope>
</reference>
<sequence>MAIEDSVAEAQVITDTLVLERWALTAYRLASSAINQSNAQLTLADIDLAESLDWLCGPIVICCNKNTCHKELKTAWMAIFKPLLLLVTYVGSGPPITIVSLLQHNYPQHHSQQSDWSRFLAELYCRTSDGPSEALNIGSNQLNQLDSLSHFRPLSDPLRSFNGIVHSAGCALMRYPPSLLPDLQHNKTIISSDKSASAFRSKDASARLPGPEEILLSTMDLATLRVLLSESIHRLHDAGIAIRLPPMATCNCMLASPVSPTCPARQSQARSLKPSQPVPVMRKIFVLAS</sequence>
<evidence type="ECO:0000313" key="2">
    <source>
        <dbReference type="Proteomes" id="UP000784294"/>
    </source>
</evidence>
<proteinExistence type="predicted"/>
<accession>A0A3S4ZN10</accession>
<organism evidence="1 2">
    <name type="scientific">Protopolystoma xenopodis</name>
    <dbReference type="NCBI Taxonomy" id="117903"/>
    <lineage>
        <taxon>Eukaryota</taxon>
        <taxon>Metazoa</taxon>
        <taxon>Spiralia</taxon>
        <taxon>Lophotrochozoa</taxon>
        <taxon>Platyhelminthes</taxon>
        <taxon>Monogenea</taxon>
        <taxon>Polyopisthocotylea</taxon>
        <taxon>Polystomatidea</taxon>
        <taxon>Polystomatidae</taxon>
        <taxon>Protopolystoma</taxon>
    </lineage>
</organism>
<dbReference type="EMBL" id="CAAALY010001862">
    <property type="protein sequence ID" value="VEL07488.1"/>
    <property type="molecule type" value="Genomic_DNA"/>
</dbReference>
<dbReference type="AlphaFoldDB" id="A0A3S4ZN10"/>
<keyword evidence="2" id="KW-1185">Reference proteome</keyword>
<comment type="caution">
    <text evidence="1">The sequence shown here is derived from an EMBL/GenBank/DDBJ whole genome shotgun (WGS) entry which is preliminary data.</text>
</comment>
<gene>
    <name evidence="1" type="ORF">PXEA_LOCUS928</name>
</gene>
<name>A0A3S4ZN10_9PLAT</name>
<protein>
    <submittedName>
        <fullName evidence="1">Uncharacterized protein</fullName>
    </submittedName>
</protein>